<reference evidence="1 2" key="1">
    <citation type="journal article" date="2022" name="Hortic Res">
        <title>A haplotype resolved chromosomal level avocado genome allows analysis of novel avocado genes.</title>
        <authorList>
            <person name="Nath O."/>
            <person name="Fletcher S.J."/>
            <person name="Hayward A."/>
            <person name="Shaw L.M."/>
            <person name="Masouleh A.K."/>
            <person name="Furtado A."/>
            <person name="Henry R.J."/>
            <person name="Mitter N."/>
        </authorList>
    </citation>
    <scope>NUCLEOTIDE SEQUENCE [LARGE SCALE GENOMIC DNA]</scope>
    <source>
        <strain evidence="2">cv. Hass</strain>
    </source>
</reference>
<protein>
    <submittedName>
        <fullName evidence="1">Uncharacterized protein</fullName>
    </submittedName>
</protein>
<organism evidence="1 2">
    <name type="scientific">Persea americana</name>
    <name type="common">Avocado</name>
    <dbReference type="NCBI Taxonomy" id="3435"/>
    <lineage>
        <taxon>Eukaryota</taxon>
        <taxon>Viridiplantae</taxon>
        <taxon>Streptophyta</taxon>
        <taxon>Embryophyta</taxon>
        <taxon>Tracheophyta</taxon>
        <taxon>Spermatophyta</taxon>
        <taxon>Magnoliopsida</taxon>
        <taxon>Magnoliidae</taxon>
        <taxon>Laurales</taxon>
        <taxon>Lauraceae</taxon>
        <taxon>Persea</taxon>
    </lineage>
</organism>
<name>A0ACC2KSU4_PERAE</name>
<evidence type="ECO:0000313" key="1">
    <source>
        <dbReference type="EMBL" id="KAJ8624065.1"/>
    </source>
</evidence>
<dbReference type="Proteomes" id="UP001234297">
    <property type="component" value="Chromosome 11"/>
</dbReference>
<gene>
    <name evidence="1" type="ORF">MRB53_032595</name>
</gene>
<accession>A0ACC2KSU4</accession>
<keyword evidence="2" id="KW-1185">Reference proteome</keyword>
<dbReference type="EMBL" id="CM056819">
    <property type="protein sequence ID" value="KAJ8624065.1"/>
    <property type="molecule type" value="Genomic_DNA"/>
</dbReference>
<evidence type="ECO:0000313" key="2">
    <source>
        <dbReference type="Proteomes" id="UP001234297"/>
    </source>
</evidence>
<sequence>MAFSMTKLPSDSVLLTSSFNKTLPLGSFFFSFQRWRTHDEREERATKRKKEREGARKENRREERSVAVISLGFVTIHTFSMVIAFNGYAEGRRTVFNLPTT</sequence>
<comment type="caution">
    <text evidence="1">The sequence shown here is derived from an EMBL/GenBank/DDBJ whole genome shotgun (WGS) entry which is preliminary data.</text>
</comment>
<proteinExistence type="predicted"/>